<evidence type="ECO:0000313" key="1">
    <source>
        <dbReference type="EMBL" id="KZP07432.1"/>
    </source>
</evidence>
<dbReference type="EMBL" id="KV417751">
    <property type="protein sequence ID" value="KZP07432.1"/>
    <property type="molecule type" value="Genomic_DNA"/>
</dbReference>
<keyword evidence="2" id="KW-1185">Reference proteome</keyword>
<sequence length="81" mass="9434">MSEVCRSWEVPKTIRIVYNRLCRTLNRHIQHRPSACSNSARSPVHIVTPDWIKHGASLVRGNMLWKEEYAPFEVDEGESRT</sequence>
<reference evidence="1 2" key="1">
    <citation type="journal article" date="2016" name="Mol. Biol. Evol.">
        <title>Comparative Genomics of Early-Diverging Mushroom-Forming Fungi Provides Insights into the Origins of Lignocellulose Decay Capabilities.</title>
        <authorList>
            <person name="Nagy L.G."/>
            <person name="Riley R."/>
            <person name="Tritt A."/>
            <person name="Adam C."/>
            <person name="Daum C."/>
            <person name="Floudas D."/>
            <person name="Sun H."/>
            <person name="Yadav J.S."/>
            <person name="Pangilinan J."/>
            <person name="Larsson K.H."/>
            <person name="Matsuura K."/>
            <person name="Barry K."/>
            <person name="Labutti K."/>
            <person name="Kuo R."/>
            <person name="Ohm R.A."/>
            <person name="Bhattacharya S.S."/>
            <person name="Shirouzu T."/>
            <person name="Yoshinaga Y."/>
            <person name="Martin F.M."/>
            <person name="Grigoriev I.V."/>
            <person name="Hibbett D.S."/>
        </authorList>
    </citation>
    <scope>NUCLEOTIDE SEQUENCE [LARGE SCALE GENOMIC DNA]</scope>
    <source>
        <strain evidence="1 2">CBS 109695</strain>
    </source>
</reference>
<organism evidence="1 2">
    <name type="scientific">Athelia psychrophila</name>
    <dbReference type="NCBI Taxonomy" id="1759441"/>
    <lineage>
        <taxon>Eukaryota</taxon>
        <taxon>Fungi</taxon>
        <taxon>Dikarya</taxon>
        <taxon>Basidiomycota</taxon>
        <taxon>Agaricomycotina</taxon>
        <taxon>Agaricomycetes</taxon>
        <taxon>Agaricomycetidae</taxon>
        <taxon>Atheliales</taxon>
        <taxon>Atheliaceae</taxon>
        <taxon>Athelia</taxon>
    </lineage>
</organism>
<protein>
    <submittedName>
        <fullName evidence="1">Uncharacterized protein</fullName>
    </submittedName>
</protein>
<accession>A0A167XPI7</accession>
<evidence type="ECO:0000313" key="2">
    <source>
        <dbReference type="Proteomes" id="UP000076532"/>
    </source>
</evidence>
<name>A0A167XPI7_9AGAM</name>
<proteinExistence type="predicted"/>
<dbReference type="Proteomes" id="UP000076532">
    <property type="component" value="Unassembled WGS sequence"/>
</dbReference>
<gene>
    <name evidence="1" type="ORF">FIBSPDRAFT_875439</name>
</gene>
<dbReference type="AlphaFoldDB" id="A0A167XPI7"/>